<sequence>MYSDRAPGNHDYPEALQPRLSFEKTSSSSNSMSNTTINDVNTACSIGSTPHDIVSNSIHNTAAMAAAIACTNTASSAITTANDIQNNPTAGGIGFNTTSCGLLGSDDGGLTSGFQVISAGEHLVSNTSSPRLAESCLDSATVQGGPCKRKRDWMNSLAPPDNYGKNVVGSCKGSSSLLTSVKITNGLYSFPAGWEQYLDLQTGETYYVNWNTRTKHCRVQCPEVQRCLAGVQQQQRHYGGAFANVNAKLNSIATSPCTSAKESVESWLTKMTAATSALVNNKPSFLNKPPLPPTTTSPRLHYKSSPNKQPHQGLDLSIKRLASSNHSTLTTLLEAHDTMTTPLPTSTHDSQSPMFGDFPCFNPATYDLHVHNSLLSPSNKSYHNNPPFESPSTNLDVASTANVDPLAFVCSNCNNLVLTSSALLPSMQCPNCNHSINKWSEDITSSPCDMPLTTALPLLEASNKAARCQ</sequence>
<dbReference type="InterPro" id="IPR036020">
    <property type="entry name" value="WW_dom_sf"/>
</dbReference>
<gene>
    <name evidence="2" type="ORF">GOP47_0024985</name>
</gene>
<feature type="compositionally biased region" description="Low complexity" evidence="1">
    <location>
        <begin position="25"/>
        <end position="34"/>
    </location>
</feature>
<dbReference type="SUPFAM" id="SSF51045">
    <property type="entry name" value="WW domain"/>
    <property type="match status" value="1"/>
</dbReference>
<keyword evidence="3" id="KW-1185">Reference proteome</keyword>
<evidence type="ECO:0008006" key="4">
    <source>
        <dbReference type="Google" id="ProtNLM"/>
    </source>
</evidence>
<feature type="region of interest" description="Disordered" evidence="1">
    <location>
        <begin position="281"/>
        <end position="312"/>
    </location>
</feature>
<evidence type="ECO:0000313" key="2">
    <source>
        <dbReference type="EMBL" id="KAI5060565.1"/>
    </source>
</evidence>
<comment type="caution">
    <text evidence="2">The sequence shown here is derived from an EMBL/GenBank/DDBJ whole genome shotgun (WGS) entry which is preliminary data.</text>
</comment>
<evidence type="ECO:0000256" key="1">
    <source>
        <dbReference type="SAM" id="MobiDB-lite"/>
    </source>
</evidence>
<dbReference type="Gene3D" id="2.20.70.10">
    <property type="match status" value="1"/>
</dbReference>
<dbReference type="EMBL" id="JABFUD020000024">
    <property type="protein sequence ID" value="KAI5060565.1"/>
    <property type="molecule type" value="Genomic_DNA"/>
</dbReference>
<organism evidence="2 3">
    <name type="scientific">Adiantum capillus-veneris</name>
    <name type="common">Maidenhair fern</name>
    <dbReference type="NCBI Taxonomy" id="13818"/>
    <lineage>
        <taxon>Eukaryota</taxon>
        <taxon>Viridiplantae</taxon>
        <taxon>Streptophyta</taxon>
        <taxon>Embryophyta</taxon>
        <taxon>Tracheophyta</taxon>
        <taxon>Polypodiopsida</taxon>
        <taxon>Polypodiidae</taxon>
        <taxon>Polypodiales</taxon>
        <taxon>Pteridineae</taxon>
        <taxon>Pteridaceae</taxon>
        <taxon>Vittarioideae</taxon>
        <taxon>Adiantum</taxon>
    </lineage>
</organism>
<dbReference type="OrthoDB" id="1983275at2759"/>
<feature type="region of interest" description="Disordered" evidence="1">
    <location>
        <begin position="1"/>
        <end position="34"/>
    </location>
</feature>
<dbReference type="AlphaFoldDB" id="A0A9D4Z452"/>
<evidence type="ECO:0000313" key="3">
    <source>
        <dbReference type="Proteomes" id="UP000886520"/>
    </source>
</evidence>
<dbReference type="Proteomes" id="UP000886520">
    <property type="component" value="Chromosome 24"/>
</dbReference>
<name>A0A9D4Z452_ADICA</name>
<accession>A0A9D4Z452</accession>
<reference evidence="2" key="1">
    <citation type="submission" date="2021-01" db="EMBL/GenBank/DDBJ databases">
        <title>Adiantum capillus-veneris genome.</title>
        <authorList>
            <person name="Fang Y."/>
            <person name="Liao Q."/>
        </authorList>
    </citation>
    <scope>NUCLEOTIDE SEQUENCE</scope>
    <source>
        <strain evidence="2">H3</strain>
        <tissue evidence="2">Leaf</tissue>
    </source>
</reference>
<protein>
    <recommendedName>
        <fullName evidence="4">WW domain-containing protein</fullName>
    </recommendedName>
</protein>
<proteinExistence type="predicted"/>